<gene>
    <name evidence="1" type="ORF">Pfra01_002098400</name>
</gene>
<accession>A0A9W6Y091</accession>
<keyword evidence="2" id="KW-1185">Reference proteome</keyword>
<sequence length="129" mass="13849">MDYGLSPVGYTGASTDSIPLAAQVFLGLATLHESYFEVPLCDSTFAASVVIHGYPYFRLNVTVFAEREISKLAKKTSDVDDDSTCGAQKLKVIASKTVEVNDASPFVKPIDSAMFAFQPHGVLLTGHTT</sequence>
<protein>
    <submittedName>
        <fullName evidence="1">Unnamed protein product</fullName>
    </submittedName>
</protein>
<evidence type="ECO:0000313" key="2">
    <source>
        <dbReference type="Proteomes" id="UP001165121"/>
    </source>
</evidence>
<organism evidence="1 2">
    <name type="scientific">Phytophthora fragariaefolia</name>
    <dbReference type="NCBI Taxonomy" id="1490495"/>
    <lineage>
        <taxon>Eukaryota</taxon>
        <taxon>Sar</taxon>
        <taxon>Stramenopiles</taxon>
        <taxon>Oomycota</taxon>
        <taxon>Peronosporomycetes</taxon>
        <taxon>Peronosporales</taxon>
        <taxon>Peronosporaceae</taxon>
        <taxon>Phytophthora</taxon>
    </lineage>
</organism>
<comment type="caution">
    <text evidence="1">The sequence shown here is derived from an EMBL/GenBank/DDBJ whole genome shotgun (WGS) entry which is preliminary data.</text>
</comment>
<name>A0A9W6Y091_9STRA</name>
<reference evidence="1" key="1">
    <citation type="submission" date="2023-04" db="EMBL/GenBank/DDBJ databases">
        <title>Phytophthora fragariaefolia NBRC 109709.</title>
        <authorList>
            <person name="Ichikawa N."/>
            <person name="Sato H."/>
            <person name="Tonouchi N."/>
        </authorList>
    </citation>
    <scope>NUCLEOTIDE SEQUENCE</scope>
    <source>
        <strain evidence="1">NBRC 109709</strain>
    </source>
</reference>
<evidence type="ECO:0000313" key="1">
    <source>
        <dbReference type="EMBL" id="GMF51701.1"/>
    </source>
</evidence>
<dbReference type="AlphaFoldDB" id="A0A9W6Y091"/>
<proteinExistence type="predicted"/>
<dbReference type="Proteomes" id="UP001165121">
    <property type="component" value="Unassembled WGS sequence"/>
</dbReference>
<dbReference type="EMBL" id="BSXT01002936">
    <property type="protein sequence ID" value="GMF51701.1"/>
    <property type="molecule type" value="Genomic_DNA"/>
</dbReference>